<evidence type="ECO:0000313" key="13">
    <source>
        <dbReference type="Proteomes" id="UP000694395"/>
    </source>
</evidence>
<dbReference type="Ensembl" id="ENSOMYT00000046056.2">
    <property type="protein sequence ID" value="ENSOMYP00000042207.1"/>
    <property type="gene ID" value="ENSOMYG00000019489.2"/>
</dbReference>
<evidence type="ECO:0000313" key="12">
    <source>
        <dbReference type="Ensembl" id="ENSOMYP00000042207.1"/>
    </source>
</evidence>
<sequence>KDTSVAPCKKAKESWVFLNADQNKNTSSSLLGSMEFFAGSLPTTSFNVTTKLIQLNQDTFDNSFSTNLNSSVLIEIPETNSKHLTITTLTFHTLRNVLPARNGSNQSANDNTINGVVVMVKLNGTTKNVSLSFDKFNKSLTFNPQCVFWNFSLFNSLGGWDDTGCKLKSNEKGKVTCHCNHLTSFSILMSTSIPKEIQDALDIITYVGVGISMGSLVICLIIEACVWKAMTRNNTSYMRHVSIVNIAVSLLIADIWFIIDTRTPIPACTAATFFIHFFYLALFFWMLISGLLLFYRTILVFSHMSKSTMLAIGFSVGYGAPLIIAVVTVAATAPSGGYIKENQACWLNWDKTMALLAFVIPALTIVVINFLILIVVLYKMLRRGVGDATQPDERNAVVVIARCLAILTPFFGLTWGLGVGTMIDPTNKGIHVVFALFNSLQGFFVLVFGTLLDGKVCV</sequence>
<keyword evidence="13" id="KW-1185">Reference proteome</keyword>
<name>A0A8C7QVE3_ONCMY</name>
<keyword evidence="6 9" id="KW-0472">Membrane</keyword>
<dbReference type="SMART" id="SM00303">
    <property type="entry name" value="GPS"/>
    <property type="match status" value="1"/>
</dbReference>
<dbReference type="PRINTS" id="PR01695">
    <property type="entry name" value="IGHEPTARCPTR"/>
</dbReference>
<dbReference type="GO" id="GO:0004930">
    <property type="term" value="F:G protein-coupled receptor activity"/>
    <property type="evidence" value="ECO:0007669"/>
    <property type="project" value="InterPro"/>
</dbReference>
<dbReference type="InterPro" id="IPR000832">
    <property type="entry name" value="GPCR_2_secretin-like"/>
</dbReference>
<dbReference type="GO" id="GO:0007189">
    <property type="term" value="P:adenylate cyclase-activating G protein-coupled receptor signaling pathway"/>
    <property type="evidence" value="ECO:0007669"/>
    <property type="project" value="TreeGrafter"/>
</dbReference>
<dbReference type="InterPro" id="IPR057244">
    <property type="entry name" value="GAIN_B"/>
</dbReference>
<dbReference type="InterPro" id="IPR000203">
    <property type="entry name" value="GPS"/>
</dbReference>
<accession>A0A8C7QVE3</accession>
<dbReference type="FunFam" id="1.20.1070.10:FF:000058">
    <property type="entry name" value="Adhesion G protein-coupled receptor F5"/>
    <property type="match status" value="1"/>
</dbReference>
<dbReference type="Pfam" id="PF00002">
    <property type="entry name" value="7tm_2"/>
    <property type="match status" value="1"/>
</dbReference>
<feature type="transmembrane region" description="Helical" evidence="9">
    <location>
        <begin position="307"/>
        <end position="333"/>
    </location>
</feature>
<dbReference type="GeneTree" id="ENSGT00940000154603"/>
<dbReference type="GO" id="GO:0007166">
    <property type="term" value="P:cell surface receptor signaling pathway"/>
    <property type="evidence" value="ECO:0007669"/>
    <property type="project" value="InterPro"/>
</dbReference>
<keyword evidence="3 9" id="KW-0812">Transmembrane</keyword>
<evidence type="ECO:0000256" key="4">
    <source>
        <dbReference type="ARBA" id="ARBA00022729"/>
    </source>
</evidence>
<dbReference type="PROSITE" id="PS50221">
    <property type="entry name" value="GAIN_B"/>
    <property type="match status" value="1"/>
</dbReference>
<dbReference type="PRINTS" id="PR00249">
    <property type="entry name" value="GPCRSECRETIN"/>
</dbReference>
<evidence type="ECO:0000256" key="5">
    <source>
        <dbReference type="ARBA" id="ARBA00022989"/>
    </source>
</evidence>
<dbReference type="InterPro" id="IPR008078">
    <property type="entry name" value="GPCR_2_Ig-hepta-like_rcpt"/>
</dbReference>
<evidence type="ECO:0000259" key="11">
    <source>
        <dbReference type="PROSITE" id="PS50261"/>
    </source>
</evidence>
<comment type="subcellular location">
    <subcellularLocation>
        <location evidence="1">Membrane</location>
        <topology evidence="1">Multi-pass membrane protein</topology>
    </subcellularLocation>
</comment>
<evidence type="ECO:0000256" key="1">
    <source>
        <dbReference type="ARBA" id="ARBA00004141"/>
    </source>
</evidence>
<feature type="transmembrane region" description="Helical" evidence="9">
    <location>
        <begin position="429"/>
        <end position="452"/>
    </location>
</feature>
<organism evidence="12 13">
    <name type="scientific">Oncorhynchus mykiss</name>
    <name type="common">Rainbow trout</name>
    <name type="synonym">Salmo gairdneri</name>
    <dbReference type="NCBI Taxonomy" id="8022"/>
    <lineage>
        <taxon>Eukaryota</taxon>
        <taxon>Metazoa</taxon>
        <taxon>Chordata</taxon>
        <taxon>Craniata</taxon>
        <taxon>Vertebrata</taxon>
        <taxon>Euteleostomi</taxon>
        <taxon>Actinopterygii</taxon>
        <taxon>Neopterygii</taxon>
        <taxon>Teleostei</taxon>
        <taxon>Protacanthopterygii</taxon>
        <taxon>Salmoniformes</taxon>
        <taxon>Salmonidae</taxon>
        <taxon>Salmoninae</taxon>
        <taxon>Oncorhynchus</taxon>
    </lineage>
</organism>
<dbReference type="CDD" id="cd15932">
    <property type="entry name" value="7tmB2_GPR116-like_Adhesion_VI"/>
    <property type="match status" value="1"/>
</dbReference>
<dbReference type="PANTHER" id="PTHR45813">
    <property type="entry name" value="IG-LIKE DOMAIN-CONTAINING PROTEIN"/>
    <property type="match status" value="1"/>
</dbReference>
<dbReference type="GO" id="GO:0016020">
    <property type="term" value="C:membrane"/>
    <property type="evidence" value="ECO:0007669"/>
    <property type="project" value="UniProtKB-SubCell"/>
</dbReference>
<dbReference type="PANTHER" id="PTHR45813:SF4">
    <property type="entry name" value="ADHESION G PROTEIN-COUPLED RECEPTOR F5"/>
    <property type="match status" value="1"/>
</dbReference>
<dbReference type="AlphaFoldDB" id="A0A8C7QVE3"/>
<feature type="transmembrane region" description="Helical" evidence="9">
    <location>
        <begin position="353"/>
        <end position="378"/>
    </location>
</feature>
<evidence type="ECO:0008006" key="14">
    <source>
        <dbReference type="Google" id="ProtNLM"/>
    </source>
</evidence>
<dbReference type="InterPro" id="IPR046338">
    <property type="entry name" value="GAIN_dom_sf"/>
</dbReference>
<keyword evidence="5 9" id="KW-1133">Transmembrane helix</keyword>
<feature type="transmembrane region" description="Helical" evidence="9">
    <location>
        <begin position="399"/>
        <end position="423"/>
    </location>
</feature>
<evidence type="ECO:0000256" key="6">
    <source>
        <dbReference type="ARBA" id="ARBA00023136"/>
    </source>
</evidence>
<feature type="transmembrane region" description="Helical" evidence="9">
    <location>
        <begin position="237"/>
        <end position="259"/>
    </location>
</feature>
<keyword evidence="4" id="KW-0732">Signal</keyword>
<dbReference type="Pfam" id="PF01825">
    <property type="entry name" value="GPS"/>
    <property type="match status" value="1"/>
</dbReference>
<evidence type="ECO:0000256" key="8">
    <source>
        <dbReference type="ARBA" id="ARBA00023180"/>
    </source>
</evidence>
<dbReference type="Gene3D" id="1.20.1070.10">
    <property type="entry name" value="Rhodopsin 7-helix transmembrane proteins"/>
    <property type="match status" value="1"/>
</dbReference>
<evidence type="ECO:0000256" key="9">
    <source>
        <dbReference type="SAM" id="Phobius"/>
    </source>
</evidence>
<feature type="domain" description="G-protein coupled receptors family 2 profile 2" evidence="11">
    <location>
        <begin position="201"/>
        <end position="453"/>
    </location>
</feature>
<feature type="transmembrane region" description="Helical" evidence="9">
    <location>
        <begin position="203"/>
        <end position="225"/>
    </location>
</feature>
<dbReference type="PROSITE" id="PS50261">
    <property type="entry name" value="G_PROTEIN_RECEP_F2_4"/>
    <property type="match status" value="1"/>
</dbReference>
<evidence type="ECO:0000256" key="7">
    <source>
        <dbReference type="ARBA" id="ARBA00023157"/>
    </source>
</evidence>
<feature type="transmembrane region" description="Helical" evidence="9">
    <location>
        <begin position="271"/>
        <end position="295"/>
    </location>
</feature>
<dbReference type="InterPro" id="IPR051587">
    <property type="entry name" value="Adhesion_GPCR"/>
</dbReference>
<keyword evidence="7" id="KW-1015">Disulfide bond</keyword>
<evidence type="ECO:0000259" key="10">
    <source>
        <dbReference type="PROSITE" id="PS50221"/>
    </source>
</evidence>
<reference evidence="12" key="2">
    <citation type="submission" date="2025-08" db="UniProtKB">
        <authorList>
            <consortium name="Ensembl"/>
        </authorList>
    </citation>
    <scope>IDENTIFICATION</scope>
</reference>
<protein>
    <recommendedName>
        <fullName evidence="14">Adhesion G protein-coupled receptor F5</fullName>
    </recommendedName>
</protein>
<evidence type="ECO:0000256" key="3">
    <source>
        <dbReference type="ARBA" id="ARBA00022692"/>
    </source>
</evidence>
<reference evidence="12" key="1">
    <citation type="submission" date="2020-07" db="EMBL/GenBank/DDBJ databases">
        <title>A long reads based de novo assembly of the rainbow trout Arlee double haploid line genome.</title>
        <authorList>
            <person name="Gao G."/>
            <person name="Palti Y."/>
        </authorList>
    </citation>
    <scope>NUCLEOTIDE SEQUENCE [LARGE SCALE GENOMIC DNA]</scope>
</reference>
<dbReference type="Proteomes" id="UP000694395">
    <property type="component" value="Chromosome 8"/>
</dbReference>
<proteinExistence type="inferred from homology"/>
<dbReference type="InterPro" id="IPR017981">
    <property type="entry name" value="GPCR_2-like_7TM"/>
</dbReference>
<feature type="domain" description="GAIN-B" evidence="10">
    <location>
        <begin position="44"/>
        <end position="195"/>
    </location>
</feature>
<reference evidence="12" key="3">
    <citation type="submission" date="2025-09" db="UniProtKB">
        <authorList>
            <consortium name="Ensembl"/>
        </authorList>
    </citation>
    <scope>IDENTIFICATION</scope>
</reference>
<dbReference type="Gene3D" id="2.60.220.50">
    <property type="match status" value="1"/>
</dbReference>
<evidence type="ECO:0000256" key="2">
    <source>
        <dbReference type="ARBA" id="ARBA00007343"/>
    </source>
</evidence>
<comment type="similarity">
    <text evidence="2">Belongs to the G-protein coupled receptor 2 family. Adhesion G-protein coupled receptor (ADGR) subfamily.</text>
</comment>
<keyword evidence="8" id="KW-0325">Glycoprotein</keyword>